<proteinExistence type="predicted"/>
<comment type="caution">
    <text evidence="1">The sequence shown here is derived from an EMBL/GenBank/DDBJ whole genome shotgun (WGS) entry which is preliminary data.</text>
</comment>
<gene>
    <name evidence="1" type="ORF">ABVT43_20455</name>
</gene>
<dbReference type="Proteomes" id="UP001548189">
    <property type="component" value="Unassembled WGS sequence"/>
</dbReference>
<accession>A0ABV2C024</accession>
<name>A0ABV2C024_9GAMM</name>
<dbReference type="EMBL" id="JBEVCJ010000087">
    <property type="protein sequence ID" value="MET1257515.1"/>
    <property type="molecule type" value="Genomic_DNA"/>
</dbReference>
<evidence type="ECO:0000313" key="1">
    <source>
        <dbReference type="EMBL" id="MET1257515.1"/>
    </source>
</evidence>
<sequence length="89" mass="9652">MSGFKTVYTQAELSKKLGTDQINVKGVLGVNSKGQLYVKGGGEFGGYVGYIKGAAAINVHTTVSSQYPLERAITNWFTESYKKVLESLK</sequence>
<keyword evidence="2" id="KW-1185">Reference proteome</keyword>
<reference evidence="1 2" key="1">
    <citation type="submission" date="2024-06" db="EMBL/GenBank/DDBJ databases">
        <authorList>
            <person name="Li F."/>
        </authorList>
    </citation>
    <scope>NUCLEOTIDE SEQUENCE [LARGE SCALE GENOMIC DNA]</scope>
    <source>
        <strain evidence="1 2">GXAS 311</strain>
    </source>
</reference>
<protein>
    <submittedName>
        <fullName evidence="1">Uncharacterized protein</fullName>
    </submittedName>
</protein>
<evidence type="ECO:0000313" key="2">
    <source>
        <dbReference type="Proteomes" id="UP001548189"/>
    </source>
</evidence>
<organism evidence="1 2">
    <name type="scientific">Aliikangiella maris</name>
    <dbReference type="NCBI Taxonomy" id="3162458"/>
    <lineage>
        <taxon>Bacteria</taxon>
        <taxon>Pseudomonadati</taxon>
        <taxon>Pseudomonadota</taxon>
        <taxon>Gammaproteobacteria</taxon>
        <taxon>Oceanospirillales</taxon>
        <taxon>Pleioneaceae</taxon>
        <taxon>Aliikangiella</taxon>
    </lineage>
</organism>